<dbReference type="RefSeq" id="WP_000119884.1">
    <property type="nucleotide sequence ID" value="NZ_PHJU02000027.1"/>
</dbReference>
<dbReference type="Proteomes" id="UP000233757">
    <property type="component" value="Unassembled WGS sequence"/>
</dbReference>
<evidence type="ECO:0000256" key="1">
    <source>
        <dbReference type="ARBA" id="ARBA00022741"/>
    </source>
</evidence>
<dbReference type="InterPro" id="IPR006500">
    <property type="entry name" value="Helicase_put_C_phage/plasmid"/>
</dbReference>
<gene>
    <name evidence="5" type="ORF">CV954_012745</name>
</gene>
<keyword evidence="2" id="KW-0378">Hydrolase</keyword>
<dbReference type="InterPro" id="IPR014015">
    <property type="entry name" value="Helicase_SF3_DNA-vir"/>
</dbReference>
<dbReference type="PROSITE" id="PS51206">
    <property type="entry name" value="SF3_HELICASE_1"/>
    <property type="match status" value="1"/>
</dbReference>
<feature type="domain" description="SF3 helicase" evidence="4">
    <location>
        <begin position="572"/>
        <end position="735"/>
    </location>
</feature>
<evidence type="ECO:0000256" key="3">
    <source>
        <dbReference type="ARBA" id="ARBA00022840"/>
    </source>
</evidence>
<dbReference type="EMBL" id="PHJU02000027">
    <property type="protein sequence ID" value="PQL82437.1"/>
    <property type="molecule type" value="Genomic_DNA"/>
</dbReference>
<dbReference type="Pfam" id="PF08707">
    <property type="entry name" value="PriCT_2"/>
    <property type="match status" value="1"/>
</dbReference>
<dbReference type="Gene3D" id="3.40.50.300">
    <property type="entry name" value="P-loop containing nucleotide triphosphate hydrolases"/>
    <property type="match status" value="1"/>
</dbReference>
<accession>A0AA44XQ45</accession>
<dbReference type="InterPro" id="IPR015330">
    <property type="entry name" value="DNA_primase/pol_bifunc_N"/>
</dbReference>
<keyword evidence="1" id="KW-0547">Nucleotide-binding</keyword>
<dbReference type="Pfam" id="PF09250">
    <property type="entry name" value="Prim-Pol"/>
    <property type="match status" value="1"/>
</dbReference>
<dbReference type="InterPro" id="IPR014818">
    <property type="entry name" value="Phage/plasmid_primase_P4_C"/>
</dbReference>
<name>A0AA44XQ45_ACIBA</name>
<comment type="caution">
    <text evidence="5">The sequence shown here is derived from an EMBL/GenBank/DDBJ whole genome shotgun (WGS) entry which is preliminary data.</text>
</comment>
<dbReference type="InterPro" id="IPR027417">
    <property type="entry name" value="P-loop_NTPase"/>
</dbReference>
<evidence type="ECO:0000256" key="2">
    <source>
        <dbReference type="ARBA" id="ARBA00022801"/>
    </source>
</evidence>
<dbReference type="GO" id="GO:0016817">
    <property type="term" value="F:hydrolase activity, acting on acid anhydrides"/>
    <property type="evidence" value="ECO:0007669"/>
    <property type="project" value="InterPro"/>
</dbReference>
<dbReference type="GO" id="GO:0005524">
    <property type="term" value="F:ATP binding"/>
    <property type="evidence" value="ECO:0007669"/>
    <property type="project" value="UniProtKB-KW"/>
</dbReference>
<dbReference type="NCBIfam" id="TIGR01613">
    <property type="entry name" value="primase_Cterm"/>
    <property type="match status" value="1"/>
</dbReference>
<dbReference type="SMART" id="SM00885">
    <property type="entry name" value="D5_N"/>
    <property type="match status" value="1"/>
</dbReference>
<evidence type="ECO:0000313" key="6">
    <source>
        <dbReference type="Proteomes" id="UP000233757"/>
    </source>
</evidence>
<dbReference type="SUPFAM" id="SSF56747">
    <property type="entry name" value="Prim-pol domain"/>
    <property type="match status" value="1"/>
</dbReference>
<dbReference type="Pfam" id="PF08706">
    <property type="entry name" value="D5_N"/>
    <property type="match status" value="1"/>
</dbReference>
<dbReference type="InterPro" id="IPR014819">
    <property type="entry name" value="PriCT_2"/>
</dbReference>
<keyword evidence="3" id="KW-0067">ATP-binding</keyword>
<sequence>MSYFKEHGKTLLAHHYMIVPIKQGLKRPVMDGWQNVRLTVSDIPRFANQGVGILTGQGPFPICAVDIDVTDAELSHQFAEWCRDNLGVSCERVGNAPKILLVYRAEDSDWGKSTSAWFADPAEVDKPFKEIHKHRIEVLGRGQQFVAYHVHPDTNKPYEWVDFFGGLTEFAANALPTITKEQVEEAVKAFERLAEEHGFVRVKNSKSRIGALTSSELADEEDLLMTTTATIGWSLDDAKKYLEHIDNEDYDTWLRVGMSLHHEFDGSDVALELWNEWSSTASNYVSFEELEYRWGTFSGNGSTIVTAHWLLKTGRESKQAKLRLEKRQVLADIKNQINDCRDQQELLQVVAKEAGKVAGTDLALRTELSGLLRQRFKQLTKISISAREVNIAMGGRKVQIALDDAQKRPMTEFGNASRMLDAYGNEIMFIAETNTWYRWNGIYWESCVNMVIEQYAKQTVLAMGDEAKKIDDDAQRAEFYQFCAMSQKAFMVKNMVTLAQSDPRVLVPIKELDSDIYLLGCANGAVNLRDGELVKPNQELLITYSTGVDYNPKAKCPLFEKTVLDAFFGDEEMSNFFRRLMGYAILGNPVENLMIIPFGDGSNGKSTIFTTISKALGDYSTTTPAETFLGDAKSSAGGAREDILRLRGSRFVYVGEPDENKELKENLVKTITGGEKLSARGLYSRHTVEFSPTWTVVMPTNHKPIIKGSDHGIWRRLMMVPFERNYDDDKTLVKDPFLSTKLTNELQGVLAWLVRGAIEYQQDGLNAPNKTKKARDDYRDEMDLLKDWISECCEVGDPESISELSSNLWTSWQEYATKKGELRYIPTARSLGRRLSSKFKTAKGANGARKMLGIRVRVSADSDLFEDENNKQ</sequence>
<dbReference type="PANTHER" id="PTHR35372">
    <property type="entry name" value="ATP BINDING PROTEIN-RELATED"/>
    <property type="match status" value="1"/>
</dbReference>
<protein>
    <submittedName>
        <fullName evidence="5">DNA primase</fullName>
    </submittedName>
</protein>
<reference evidence="5 6" key="1">
    <citation type="submission" date="2018-02" db="EMBL/GenBank/DDBJ databases">
        <title>Acinetobacter baumanii whole genome sequence.</title>
        <authorList>
            <person name="Qasim Z.J."/>
        </authorList>
    </citation>
    <scope>NUCLEOTIDE SEQUENCE [LARGE SCALE GENOMIC DNA]</scope>
    <source>
        <strain evidence="5 6">ZQ8</strain>
    </source>
</reference>
<dbReference type="InterPro" id="IPR051620">
    <property type="entry name" value="ORF904-like_C"/>
</dbReference>
<evidence type="ECO:0000259" key="4">
    <source>
        <dbReference type="PROSITE" id="PS51206"/>
    </source>
</evidence>
<proteinExistence type="predicted"/>
<evidence type="ECO:0000313" key="5">
    <source>
        <dbReference type="EMBL" id="PQL82437.1"/>
    </source>
</evidence>
<dbReference type="PANTHER" id="PTHR35372:SF2">
    <property type="entry name" value="SF3 HELICASE DOMAIN-CONTAINING PROTEIN"/>
    <property type="match status" value="1"/>
</dbReference>
<organism evidence="5 6">
    <name type="scientific">Acinetobacter baumannii</name>
    <dbReference type="NCBI Taxonomy" id="470"/>
    <lineage>
        <taxon>Bacteria</taxon>
        <taxon>Pseudomonadati</taxon>
        <taxon>Pseudomonadota</taxon>
        <taxon>Gammaproteobacteria</taxon>
        <taxon>Moraxellales</taxon>
        <taxon>Moraxellaceae</taxon>
        <taxon>Acinetobacter</taxon>
        <taxon>Acinetobacter calcoaceticus/baumannii complex</taxon>
    </lineage>
</organism>
<dbReference type="AlphaFoldDB" id="A0AA44XQ45"/>